<dbReference type="AlphaFoldDB" id="A0A0V1HS89"/>
<dbReference type="OrthoDB" id="10435082at2759"/>
<name>A0A0V1HS89_9BILA</name>
<protein>
    <submittedName>
        <fullName evidence="1">Uncharacterized protein</fullName>
    </submittedName>
</protein>
<dbReference type="Proteomes" id="UP000055024">
    <property type="component" value="Unassembled WGS sequence"/>
</dbReference>
<reference evidence="1 2" key="1">
    <citation type="submission" date="2015-01" db="EMBL/GenBank/DDBJ databases">
        <title>Evolution of Trichinella species and genotypes.</title>
        <authorList>
            <person name="Korhonen P.K."/>
            <person name="Edoardo P."/>
            <person name="Giuseppe L.R."/>
            <person name="Gasser R.B."/>
        </authorList>
    </citation>
    <scope>NUCLEOTIDE SEQUENCE [LARGE SCALE GENOMIC DNA]</scope>
    <source>
        <strain evidence="1">ISS1029</strain>
    </source>
</reference>
<sequence>MGVVLISFQHLCSNAKKYATDIGMCNRHVNVVGLCTFLAKLSNNPMHQCDSTRRLICLLIALNSNFLAKQQHYKRPARFCRFLLAPFNGNTCDRISIAQLPWGMVQDPITNKLGKFVSRHSLQRQAPKVPCKLRTIVDNNLRSMGSKNDEEHQFFKFNLMAAAAAADSSGISSIRLIEKCRPSVAKFSSNSSFIYSDVLKAQRLVATSSENTHWTMLSAEFIIAVEEKNIPKLDPRSISLTSTNT</sequence>
<keyword evidence="2" id="KW-1185">Reference proteome</keyword>
<accession>A0A0V1HS89</accession>
<evidence type="ECO:0000313" key="2">
    <source>
        <dbReference type="Proteomes" id="UP000055024"/>
    </source>
</evidence>
<organism evidence="1 2">
    <name type="scientific">Trichinella zimbabwensis</name>
    <dbReference type="NCBI Taxonomy" id="268475"/>
    <lineage>
        <taxon>Eukaryota</taxon>
        <taxon>Metazoa</taxon>
        <taxon>Ecdysozoa</taxon>
        <taxon>Nematoda</taxon>
        <taxon>Enoplea</taxon>
        <taxon>Dorylaimia</taxon>
        <taxon>Trichinellida</taxon>
        <taxon>Trichinellidae</taxon>
        <taxon>Trichinella</taxon>
    </lineage>
</organism>
<proteinExistence type="predicted"/>
<dbReference type="EMBL" id="JYDP01000036">
    <property type="protein sequence ID" value="KRZ12930.1"/>
    <property type="molecule type" value="Genomic_DNA"/>
</dbReference>
<evidence type="ECO:0000313" key="1">
    <source>
        <dbReference type="EMBL" id="KRZ12930.1"/>
    </source>
</evidence>
<comment type="caution">
    <text evidence="1">The sequence shown here is derived from an EMBL/GenBank/DDBJ whole genome shotgun (WGS) entry which is preliminary data.</text>
</comment>
<gene>
    <name evidence="1" type="ORF">T11_7672</name>
</gene>